<dbReference type="STRING" id="1918946.VPAL9027_00282"/>
<dbReference type="Proteomes" id="UP000189475">
    <property type="component" value="Unassembled WGS sequence"/>
</dbReference>
<sequence>MTHQYEDLIRLFNQTFYADYHTQLVLGGDEPIYLPADDVTPYHRIIFAHGFYSSALHEISHWLVAGPKRRLLEDFGYWYEPDGRTQEEQATFEAVEVRPQAYEWILSVSAGFPFTVSCDNLNGEFEPDRVQFMTRVHREVLSILAAGLPTRVAMLSHALQTFYNTPPLSAEQFIVK</sequence>
<organism evidence="1 2">
    <name type="scientific">Vibrio palustris</name>
    <dbReference type="NCBI Taxonomy" id="1918946"/>
    <lineage>
        <taxon>Bacteria</taxon>
        <taxon>Pseudomonadati</taxon>
        <taxon>Pseudomonadota</taxon>
        <taxon>Gammaproteobacteria</taxon>
        <taxon>Vibrionales</taxon>
        <taxon>Vibrionaceae</taxon>
        <taxon>Vibrio</taxon>
    </lineage>
</organism>
<dbReference type="EC" id="1.14.-.-" evidence="1"/>
<keyword evidence="2" id="KW-1185">Reference proteome</keyword>
<dbReference type="RefSeq" id="WP_077311578.1">
    <property type="nucleotide sequence ID" value="NZ_AP024887.1"/>
</dbReference>
<proteinExistence type="predicted"/>
<name>A0A1R4B0E3_9VIBR</name>
<dbReference type="AlphaFoldDB" id="A0A1R4B0E3"/>
<protein>
    <submittedName>
        <fullName evidence="1">Elongation factor P hydroxylase</fullName>
        <ecNumber evidence="1">1.14.-.-</ecNumber>
    </submittedName>
</protein>
<dbReference type="GO" id="GO:0003746">
    <property type="term" value="F:translation elongation factor activity"/>
    <property type="evidence" value="ECO:0007669"/>
    <property type="project" value="UniProtKB-KW"/>
</dbReference>
<accession>A0A1R4B0E3</accession>
<dbReference type="Pfam" id="PF04315">
    <property type="entry name" value="EpmC"/>
    <property type="match status" value="1"/>
</dbReference>
<evidence type="ECO:0000313" key="2">
    <source>
        <dbReference type="Proteomes" id="UP000189475"/>
    </source>
</evidence>
<dbReference type="EMBL" id="FUFT01000001">
    <property type="protein sequence ID" value="SJL82357.1"/>
    <property type="molecule type" value="Genomic_DNA"/>
</dbReference>
<reference evidence="1 2" key="1">
    <citation type="submission" date="2017-02" db="EMBL/GenBank/DDBJ databases">
        <authorList>
            <person name="Peterson S.W."/>
        </authorList>
    </citation>
    <scope>NUCLEOTIDE SEQUENCE [LARGE SCALE GENOMIC DNA]</scope>
    <source>
        <strain evidence="1 2">CECT 9027</strain>
    </source>
</reference>
<keyword evidence="1" id="KW-0251">Elongation factor</keyword>
<evidence type="ECO:0000313" key="1">
    <source>
        <dbReference type="EMBL" id="SJL82357.1"/>
    </source>
</evidence>
<dbReference type="OrthoDB" id="5298591at2"/>
<gene>
    <name evidence="1" type="primary">epmC</name>
    <name evidence="1" type="ORF">VPAL9027_00282</name>
</gene>
<keyword evidence="1" id="KW-0560">Oxidoreductase</keyword>
<dbReference type="GO" id="GO:0016491">
    <property type="term" value="F:oxidoreductase activity"/>
    <property type="evidence" value="ECO:0007669"/>
    <property type="project" value="UniProtKB-KW"/>
</dbReference>
<dbReference type="InterPro" id="IPR007411">
    <property type="entry name" value="EpmC"/>
</dbReference>
<keyword evidence="1" id="KW-0648">Protein biosynthesis</keyword>